<protein>
    <submittedName>
        <fullName evidence="1">Uncharacterized protein</fullName>
    </submittedName>
</protein>
<keyword evidence="2" id="KW-1185">Reference proteome</keyword>
<dbReference type="EMBL" id="CP018477">
    <property type="protein sequence ID" value="ASV76435.1"/>
    <property type="molecule type" value="Genomic_DNA"/>
</dbReference>
<organism evidence="1 2">
    <name type="scientific">Thermogutta terrifontis</name>
    <dbReference type="NCBI Taxonomy" id="1331910"/>
    <lineage>
        <taxon>Bacteria</taxon>
        <taxon>Pseudomonadati</taxon>
        <taxon>Planctomycetota</taxon>
        <taxon>Planctomycetia</taxon>
        <taxon>Pirellulales</taxon>
        <taxon>Thermoguttaceae</taxon>
        <taxon>Thermogutta</taxon>
    </lineage>
</organism>
<gene>
    <name evidence="1" type="ORF">THTE_3834</name>
</gene>
<evidence type="ECO:0000313" key="1">
    <source>
        <dbReference type="EMBL" id="ASV76435.1"/>
    </source>
</evidence>
<reference evidence="1 2" key="1">
    <citation type="journal article" name="Front. Microbiol.">
        <title>Sugar Metabolism of the First Thermophilic Planctomycete Thermogutta terrifontis: Comparative Genomic and Transcriptomic Approaches.</title>
        <authorList>
            <person name="Elcheninov A.G."/>
            <person name="Menzel P."/>
            <person name="Gudbergsdottir S.R."/>
            <person name="Slesarev A.I."/>
            <person name="Kadnikov V.V."/>
            <person name="Krogh A."/>
            <person name="Bonch-Osmolovskaya E.A."/>
            <person name="Peng X."/>
            <person name="Kublanov I.V."/>
        </authorList>
    </citation>
    <scope>NUCLEOTIDE SEQUENCE [LARGE SCALE GENOMIC DNA]</scope>
    <source>
        <strain evidence="1 2">R1</strain>
    </source>
</reference>
<name>A0A286RKE3_9BACT</name>
<evidence type="ECO:0000313" key="2">
    <source>
        <dbReference type="Proteomes" id="UP000215086"/>
    </source>
</evidence>
<sequence>MVLCAPSPVCMVHVTPFVTYAGHHDLELPDYVGADAASEQHC</sequence>
<dbReference type="KEGG" id="ttf:THTE_3834"/>
<dbReference type="Proteomes" id="UP000215086">
    <property type="component" value="Chromosome"/>
</dbReference>
<proteinExistence type="predicted"/>
<accession>A0A286RKE3</accession>
<dbReference type="AlphaFoldDB" id="A0A286RKE3"/>